<dbReference type="GO" id="GO:0050664">
    <property type="term" value="F:oxidoreductase activity, acting on NAD(P)H, oxygen as acceptor"/>
    <property type="evidence" value="ECO:0007669"/>
    <property type="project" value="TreeGrafter"/>
</dbReference>
<keyword evidence="2" id="KW-0521">NADP</keyword>
<comment type="similarity">
    <text evidence="1">Belongs to the short-chain dehydrogenases/reductases (SDR) family.</text>
</comment>
<evidence type="ECO:0000256" key="3">
    <source>
        <dbReference type="ARBA" id="ARBA00023002"/>
    </source>
</evidence>
<dbReference type="Proteomes" id="UP000039046">
    <property type="component" value="Unassembled WGS sequence"/>
</dbReference>
<evidence type="ECO:0000256" key="2">
    <source>
        <dbReference type="ARBA" id="ARBA00022857"/>
    </source>
</evidence>
<dbReference type="PANTHER" id="PTHR43008">
    <property type="entry name" value="BENZIL REDUCTASE"/>
    <property type="match status" value="1"/>
</dbReference>
<dbReference type="STRING" id="1531966.A0A0A1TA97"/>
<gene>
    <name evidence="4" type="ORF">VHEMI02367</name>
</gene>
<dbReference type="InterPro" id="IPR002347">
    <property type="entry name" value="SDR_fam"/>
</dbReference>
<proteinExistence type="inferred from homology"/>
<keyword evidence="5" id="KW-1185">Reference proteome</keyword>
<organism evidence="4 5">
    <name type="scientific">[Torrubiella] hemipterigena</name>
    <dbReference type="NCBI Taxonomy" id="1531966"/>
    <lineage>
        <taxon>Eukaryota</taxon>
        <taxon>Fungi</taxon>
        <taxon>Dikarya</taxon>
        <taxon>Ascomycota</taxon>
        <taxon>Pezizomycotina</taxon>
        <taxon>Sordariomycetes</taxon>
        <taxon>Hypocreomycetidae</taxon>
        <taxon>Hypocreales</taxon>
        <taxon>Clavicipitaceae</taxon>
        <taxon>Clavicipitaceae incertae sedis</taxon>
        <taxon>'Torrubiella' clade</taxon>
    </lineage>
</organism>
<dbReference type="EMBL" id="CDHN01000001">
    <property type="protein sequence ID" value="CEJ82294.1"/>
    <property type="molecule type" value="Genomic_DNA"/>
</dbReference>
<reference evidence="4 5" key="1">
    <citation type="journal article" date="2015" name="Genome Announc.">
        <title>Draft Genome Sequence and Gene Annotation of the Entomopathogenic Fungus Verticillium hemipterigenum.</title>
        <authorList>
            <person name="Horn F."/>
            <person name="Habel A."/>
            <person name="Scharf D.H."/>
            <person name="Dworschak J."/>
            <person name="Brakhage A.A."/>
            <person name="Guthke R."/>
            <person name="Hertweck C."/>
            <person name="Linde J."/>
        </authorList>
    </citation>
    <scope>NUCLEOTIDE SEQUENCE [LARGE SCALE GENOMIC DNA]</scope>
</reference>
<evidence type="ECO:0000313" key="5">
    <source>
        <dbReference type="Proteomes" id="UP000039046"/>
    </source>
</evidence>
<dbReference type="PRINTS" id="PR00081">
    <property type="entry name" value="GDHRDH"/>
</dbReference>
<evidence type="ECO:0000313" key="4">
    <source>
        <dbReference type="EMBL" id="CEJ82294.1"/>
    </source>
</evidence>
<name>A0A0A1TA97_9HYPO</name>
<keyword evidence="3" id="KW-0560">Oxidoreductase</keyword>
<protein>
    <submittedName>
        <fullName evidence="4">Putative Short-chain dehydrogenase/reductase family Oxidoreductase</fullName>
    </submittedName>
</protein>
<dbReference type="SUPFAM" id="SSF51735">
    <property type="entry name" value="NAD(P)-binding Rossmann-fold domains"/>
    <property type="match status" value="1"/>
</dbReference>
<evidence type="ECO:0000256" key="1">
    <source>
        <dbReference type="ARBA" id="ARBA00006484"/>
    </source>
</evidence>
<dbReference type="PROSITE" id="PS00061">
    <property type="entry name" value="ADH_SHORT"/>
    <property type="match status" value="1"/>
</dbReference>
<sequence>MSPSVAEAVSSEAPPLAQTPPFNANHAKLFSLAGKTVAVTGGGRGLGLHMAIAVVEAGGSVACMDILEEPAAAEWEQIQKAAVVNGCHVSYHRCDVTSEQAVEEIMEAVAAEAETRGAPFWGTIAAAGVQQQCLAMDYSSADFDRIMRINVTGVFNTCKYAGRILHRNNRPGSIVIIASISGHIANRGLTCTAYNTSKAAVHQMCRSIAQEWGQYGIRINTISPGYIRTAMTDQLISNEPDVEKTWMASALLNRFGTPDDLKSPAVFLLSEGAAFIHGSDIRVDGGSTASI</sequence>
<dbReference type="AlphaFoldDB" id="A0A0A1TA97"/>
<dbReference type="GO" id="GO:0016616">
    <property type="term" value="F:oxidoreductase activity, acting on the CH-OH group of donors, NAD or NADP as acceptor"/>
    <property type="evidence" value="ECO:0007669"/>
    <property type="project" value="UniProtKB-ARBA"/>
</dbReference>
<dbReference type="Gene3D" id="3.40.50.720">
    <property type="entry name" value="NAD(P)-binding Rossmann-like Domain"/>
    <property type="match status" value="1"/>
</dbReference>
<dbReference type="InterPro" id="IPR036291">
    <property type="entry name" value="NAD(P)-bd_dom_sf"/>
</dbReference>
<dbReference type="OrthoDB" id="1669814at2759"/>
<dbReference type="HOGENOM" id="CLU_010194_1_1_1"/>
<dbReference type="PANTHER" id="PTHR43008:SF9">
    <property type="entry name" value="OXIDOREDUCTASE"/>
    <property type="match status" value="1"/>
</dbReference>
<dbReference type="Pfam" id="PF13561">
    <property type="entry name" value="adh_short_C2"/>
    <property type="match status" value="1"/>
</dbReference>
<dbReference type="InterPro" id="IPR020904">
    <property type="entry name" value="Sc_DH/Rdtase_CS"/>
</dbReference>
<accession>A0A0A1TA97</accession>
<dbReference type="FunFam" id="3.40.50.720:FF:000245">
    <property type="entry name" value="Short chain dehydrogenase, putative"/>
    <property type="match status" value="1"/>
</dbReference>